<name>A0ABS5CF84_9BACL</name>
<dbReference type="PROSITE" id="PS51192">
    <property type="entry name" value="HELICASE_ATP_BIND_1"/>
    <property type="match status" value="1"/>
</dbReference>
<keyword evidence="13" id="KW-0347">Helicase</keyword>
<reference evidence="13 14" key="1">
    <citation type="submission" date="2021-04" db="EMBL/GenBank/DDBJ databases">
        <title>Paenibacillus sp. DLE-14 whole genome sequence.</title>
        <authorList>
            <person name="Ham Y.J."/>
        </authorList>
    </citation>
    <scope>NUCLEOTIDE SEQUENCE [LARGE SCALE GENOMIC DNA]</scope>
    <source>
        <strain evidence="13 14">DLE-14</strain>
    </source>
</reference>
<proteinExistence type="inferred from homology"/>
<evidence type="ECO:0000256" key="6">
    <source>
        <dbReference type="ARBA" id="ARBA00022840"/>
    </source>
</evidence>
<dbReference type="InterPro" id="IPR014013">
    <property type="entry name" value="Helic_SF1/SF2_ATP-bd_DinG/Rad3"/>
</dbReference>
<dbReference type="InterPro" id="IPR045028">
    <property type="entry name" value="DinG/Rad3-like"/>
</dbReference>
<sequence length="970" mass="109363">MNYAVLDLETTGHSAGDEMIQVGLVLLDEQLSVVHSYSTFVKPTIAIPPFITQLTGIEESMVADAPDLDEVLLELIPLLSDAVLVAHNVGFDAGFLNSALDRCGYLPFDGRRLDTIDLLRILYPTLTTYQLGAVTELFGIEHDQHHRADSDAMATAELFVNCHNKLKGLPLLTLQRLANLLGDDLDDLGWFVSQMAFLKETQTSIDPDAYHYFRQFAMKAGDWSEEQHPRENLDEEAGASVTDWTFPQFLSHIKNEIAALVSGYEEREPQNMMFQEVIDALEEERHLLIEAGTGTGKSLGYLIPALYYGVQHNKKIVVSTHTINLQEQLRARDLPLLQAVMPYPFRAAVFKGRGNYLCLRKFEGKVNMRDFASPAEDRITASQMVVWLSESNHGDQEELNFGNRGADFWGTVASDTDSCLNRACPWFKRCYYHRAKQEANIADVVITNHSMLFTDIRADHRLLPGYEHLILDEAHHLEEVAGKHLGTQVSYYSVQHPVLRLCKDARNGQLIALKSRLANEDVEKTQKWREEIDEVVPVFGDLRDEWDRLFEMLYTLMGNGASGTKSSGDASNGETGQFVLRLRSGKLPDYWSDAQLIEEAINGYLSQIIRPLDKVFAAIKEEIDDPGIAALVTDLSGTIKDLSRARDDLRQFMKADKTDTVYWLEANSNSRAKSIQLYAVPADVSSQLRTYFFDIKKSVILTSATLSVQKSFQYACEQLGLTQDEEQGRLKTVQLPSPFNYREQALVIIPRNFPVLKGAAGDPQFNDMLVKSLTEAAIETNGRMLVLFTSYRMLKQVYDPLKEALAMSGIHVLGQGIDSSNRSKLTRRFQQQQASVLLGTSSFWEGVDIPGDALTCLAIVRLPFQPPNHPLVEAKSELLQEQKQNPFMKLSIPQAVIRFKQGFGRLVRTGKDRGIVLIYDTRVIDTYYGKYFLYSLPGPKIEHMHLEQIVPRIREWLAPVPSPSEEEVEK</sequence>
<keyword evidence="2 8" id="KW-0540">Nuclease</keyword>
<dbReference type="GO" id="GO:0003678">
    <property type="term" value="F:DNA helicase activity"/>
    <property type="evidence" value="ECO:0007669"/>
    <property type="project" value="UniProtKB-EC"/>
</dbReference>
<keyword evidence="6 8" id="KW-0067">ATP-binding</keyword>
<evidence type="ECO:0000256" key="7">
    <source>
        <dbReference type="ARBA" id="ARBA00048954"/>
    </source>
</evidence>
<dbReference type="InterPro" id="IPR006054">
    <property type="entry name" value="DnaQ"/>
</dbReference>
<dbReference type="SMART" id="SM00491">
    <property type="entry name" value="HELICc2"/>
    <property type="match status" value="1"/>
</dbReference>
<evidence type="ECO:0000313" key="13">
    <source>
        <dbReference type="EMBL" id="MBP3964510.1"/>
    </source>
</evidence>
<organism evidence="13 14">
    <name type="scientific">Paenibacillus lignilyticus</name>
    <dbReference type="NCBI Taxonomy" id="1172615"/>
    <lineage>
        <taxon>Bacteria</taxon>
        <taxon>Bacillati</taxon>
        <taxon>Bacillota</taxon>
        <taxon>Bacilli</taxon>
        <taxon>Bacillales</taxon>
        <taxon>Paenibacillaceae</taxon>
        <taxon>Paenibacillus</taxon>
    </lineage>
</organism>
<dbReference type="InterPro" id="IPR006310">
    <property type="entry name" value="DinG"/>
</dbReference>
<dbReference type="SUPFAM" id="SSF53098">
    <property type="entry name" value="Ribonuclease H-like"/>
    <property type="match status" value="1"/>
</dbReference>
<dbReference type="InterPro" id="IPR012337">
    <property type="entry name" value="RNaseH-like_sf"/>
</dbReference>
<dbReference type="PROSITE" id="PS51194">
    <property type="entry name" value="HELICASE_CTER"/>
    <property type="match status" value="1"/>
</dbReference>
<feature type="binding site" evidence="8">
    <location>
        <begin position="291"/>
        <end position="298"/>
    </location>
    <ligand>
        <name>ATP</name>
        <dbReference type="ChEBI" id="CHEBI:30616"/>
    </ligand>
</feature>
<comment type="catalytic activity">
    <reaction evidence="7">
        <text>ATP + H2O = ADP + phosphate + H(+)</text>
        <dbReference type="Rhea" id="RHEA:13065"/>
        <dbReference type="ChEBI" id="CHEBI:15377"/>
        <dbReference type="ChEBI" id="CHEBI:15378"/>
        <dbReference type="ChEBI" id="CHEBI:30616"/>
        <dbReference type="ChEBI" id="CHEBI:43474"/>
        <dbReference type="ChEBI" id="CHEBI:456216"/>
        <dbReference type="EC" id="5.6.2.3"/>
    </reaction>
</comment>
<dbReference type="Pfam" id="PF00270">
    <property type="entry name" value="DEAD"/>
    <property type="match status" value="1"/>
</dbReference>
<feature type="short sequence motif" description="DEAH box" evidence="8">
    <location>
        <begin position="472"/>
        <end position="475"/>
    </location>
</feature>
<dbReference type="InterPro" id="IPR013520">
    <property type="entry name" value="Ribonucl_H"/>
</dbReference>
<evidence type="ECO:0000259" key="11">
    <source>
        <dbReference type="PROSITE" id="PS51193"/>
    </source>
</evidence>
<evidence type="ECO:0000256" key="2">
    <source>
        <dbReference type="ARBA" id="ARBA00022722"/>
    </source>
</evidence>
<comment type="similarity">
    <text evidence="8 9">Belongs to the helicase family. DinG subfamily. Type 2 sub-subfamily.</text>
</comment>
<dbReference type="Pfam" id="PF00929">
    <property type="entry name" value="RNase_T"/>
    <property type="match status" value="1"/>
</dbReference>
<dbReference type="CDD" id="cd06127">
    <property type="entry name" value="DEDDh"/>
    <property type="match status" value="1"/>
</dbReference>
<dbReference type="InterPro" id="IPR014001">
    <property type="entry name" value="Helicase_ATP-bd"/>
</dbReference>
<dbReference type="SUPFAM" id="SSF52540">
    <property type="entry name" value="P-loop containing nucleoside triphosphate hydrolases"/>
    <property type="match status" value="1"/>
</dbReference>
<feature type="domain" description="Helicase C-terminal" evidence="12">
    <location>
        <begin position="772"/>
        <end position="957"/>
    </location>
</feature>
<dbReference type="NCBIfam" id="TIGR00573">
    <property type="entry name" value="dnaq"/>
    <property type="match status" value="1"/>
</dbReference>
<evidence type="ECO:0000256" key="9">
    <source>
        <dbReference type="RuleBase" id="RU364106"/>
    </source>
</evidence>
<dbReference type="PANTHER" id="PTHR11472">
    <property type="entry name" value="DNA REPAIR DEAD HELICASE RAD3/XP-D SUBFAMILY MEMBER"/>
    <property type="match status" value="1"/>
</dbReference>
<evidence type="ECO:0000256" key="5">
    <source>
        <dbReference type="ARBA" id="ARBA00022839"/>
    </source>
</evidence>
<dbReference type="NCBIfam" id="NF005981">
    <property type="entry name" value="PRK08074.1"/>
    <property type="match status" value="1"/>
</dbReference>
<keyword evidence="4 8" id="KW-0378">Hydrolase</keyword>
<feature type="domain" description="Helicase ATP-binding" evidence="10">
    <location>
        <begin position="278"/>
        <end position="535"/>
    </location>
</feature>
<gene>
    <name evidence="8 9 13" type="primary">dinG</name>
    <name evidence="13" type="ORF">I8J30_17470</name>
</gene>
<dbReference type="Gene3D" id="3.40.50.300">
    <property type="entry name" value="P-loop containing nucleotide triphosphate hydrolases"/>
    <property type="match status" value="2"/>
</dbReference>
<keyword evidence="14" id="KW-1185">Reference proteome</keyword>
<dbReference type="NCBIfam" id="TIGR01407">
    <property type="entry name" value="dinG_rel"/>
    <property type="match status" value="1"/>
</dbReference>
<comment type="cofactor">
    <cofactor evidence="1">
        <name>[4Fe-4S] cluster</name>
        <dbReference type="ChEBI" id="CHEBI:49883"/>
    </cofactor>
</comment>
<dbReference type="InterPro" id="IPR027417">
    <property type="entry name" value="P-loop_NTPase"/>
</dbReference>
<dbReference type="InterPro" id="IPR006555">
    <property type="entry name" value="ATP-dep_Helicase_C"/>
</dbReference>
<dbReference type="EC" id="3.1.-.-" evidence="8 9"/>
<evidence type="ECO:0000259" key="12">
    <source>
        <dbReference type="PROSITE" id="PS51194"/>
    </source>
</evidence>
<accession>A0ABS5CF84</accession>
<dbReference type="PANTHER" id="PTHR11472:SF34">
    <property type="entry name" value="REGULATOR OF TELOMERE ELONGATION HELICASE 1"/>
    <property type="match status" value="1"/>
</dbReference>
<feature type="domain" description="Helicase ATP-binding" evidence="11">
    <location>
        <begin position="256"/>
        <end position="529"/>
    </location>
</feature>
<dbReference type="RefSeq" id="WP_210659873.1">
    <property type="nucleotide sequence ID" value="NZ_JAGKSP010000006.1"/>
</dbReference>
<evidence type="ECO:0000256" key="3">
    <source>
        <dbReference type="ARBA" id="ARBA00022741"/>
    </source>
</evidence>
<dbReference type="InterPro" id="IPR036397">
    <property type="entry name" value="RNaseH_sf"/>
</dbReference>
<comment type="function">
    <text evidence="8 9">3'-5' exonuclease.</text>
</comment>
<dbReference type="HAMAP" id="MF_02206">
    <property type="entry name" value="DinG_exonucl"/>
    <property type="match status" value="1"/>
</dbReference>
<dbReference type="Gene3D" id="3.30.420.10">
    <property type="entry name" value="Ribonuclease H-like superfamily/Ribonuclease H"/>
    <property type="match status" value="1"/>
</dbReference>
<keyword evidence="3 8" id="KW-0547">Nucleotide-binding</keyword>
<protein>
    <recommendedName>
        <fullName evidence="8 9">3'-5' exonuclease DinG</fullName>
        <ecNumber evidence="8 9">3.1.-.-</ecNumber>
    </recommendedName>
</protein>
<keyword evidence="5 8" id="KW-0269">Exonuclease</keyword>
<dbReference type="SMART" id="SM00487">
    <property type="entry name" value="DEXDc"/>
    <property type="match status" value="1"/>
</dbReference>
<dbReference type="InterPro" id="IPR011545">
    <property type="entry name" value="DEAD/DEAH_box_helicase_dom"/>
</dbReference>
<evidence type="ECO:0000313" key="14">
    <source>
        <dbReference type="Proteomes" id="UP000673394"/>
    </source>
</evidence>
<evidence type="ECO:0000259" key="10">
    <source>
        <dbReference type="PROSITE" id="PS51192"/>
    </source>
</evidence>
<dbReference type="GO" id="GO:0016787">
    <property type="term" value="F:hydrolase activity"/>
    <property type="evidence" value="ECO:0007669"/>
    <property type="project" value="UniProtKB-KW"/>
</dbReference>
<dbReference type="InterPro" id="IPR001650">
    <property type="entry name" value="Helicase_C-like"/>
</dbReference>
<dbReference type="EMBL" id="JAGKSP010000006">
    <property type="protein sequence ID" value="MBP3964510.1"/>
    <property type="molecule type" value="Genomic_DNA"/>
</dbReference>
<dbReference type="SMART" id="SM00479">
    <property type="entry name" value="EXOIII"/>
    <property type="match status" value="1"/>
</dbReference>
<dbReference type="Pfam" id="PF13307">
    <property type="entry name" value="Helicase_C_2"/>
    <property type="match status" value="1"/>
</dbReference>
<dbReference type="PROSITE" id="PS51193">
    <property type="entry name" value="HELICASE_ATP_BIND_2"/>
    <property type="match status" value="1"/>
</dbReference>
<dbReference type="Proteomes" id="UP000673394">
    <property type="component" value="Unassembled WGS sequence"/>
</dbReference>
<evidence type="ECO:0000256" key="4">
    <source>
        <dbReference type="ARBA" id="ARBA00022801"/>
    </source>
</evidence>
<evidence type="ECO:0000256" key="1">
    <source>
        <dbReference type="ARBA" id="ARBA00001966"/>
    </source>
</evidence>
<comment type="caution">
    <text evidence="13">The sequence shown here is derived from an EMBL/GenBank/DDBJ whole genome shotgun (WGS) entry which is preliminary data.</text>
</comment>
<evidence type="ECO:0000256" key="8">
    <source>
        <dbReference type="HAMAP-Rule" id="MF_02206"/>
    </source>
</evidence>